<evidence type="ECO:0000256" key="2">
    <source>
        <dbReference type="PIRSR" id="PIRSR640198-2"/>
    </source>
</evidence>
<evidence type="ECO:0000259" key="3">
    <source>
        <dbReference type="PROSITE" id="PS51459"/>
    </source>
</evidence>
<dbReference type="PANTHER" id="PTHR13504">
    <property type="entry name" value="FIDO DOMAIN-CONTAINING PROTEIN DDB_G0283145"/>
    <property type="match status" value="1"/>
</dbReference>
<dbReference type="Pfam" id="PF02661">
    <property type="entry name" value="Fic"/>
    <property type="match status" value="1"/>
</dbReference>
<dbReference type="GO" id="GO:0005524">
    <property type="term" value="F:ATP binding"/>
    <property type="evidence" value="ECO:0007669"/>
    <property type="project" value="UniProtKB-KW"/>
</dbReference>
<dbReference type="EMBL" id="AP027081">
    <property type="protein sequence ID" value="BDU78411.1"/>
    <property type="molecule type" value="Genomic_DNA"/>
</dbReference>
<dbReference type="PROSITE" id="PS51459">
    <property type="entry name" value="FIDO"/>
    <property type="match status" value="1"/>
</dbReference>
<keyword evidence="2" id="KW-0067">ATP-binding</keyword>
<evidence type="ECO:0000313" key="4">
    <source>
        <dbReference type="EMBL" id="BDU78411.1"/>
    </source>
</evidence>
<feature type="domain" description="Fido" evidence="3">
    <location>
        <begin position="182"/>
        <end position="334"/>
    </location>
</feature>
<name>A0AA48KDP0_9BACT</name>
<dbReference type="KEGG" id="msea:METESE_33690"/>
<proteinExistence type="predicted"/>
<dbReference type="SUPFAM" id="SSF140931">
    <property type="entry name" value="Fic-like"/>
    <property type="match status" value="1"/>
</dbReference>
<organism evidence="4 5">
    <name type="scientific">Mesoterricola sediminis</name>
    <dbReference type="NCBI Taxonomy" id="2927980"/>
    <lineage>
        <taxon>Bacteria</taxon>
        <taxon>Pseudomonadati</taxon>
        <taxon>Acidobacteriota</taxon>
        <taxon>Holophagae</taxon>
        <taxon>Holophagales</taxon>
        <taxon>Holophagaceae</taxon>
        <taxon>Mesoterricola</taxon>
    </lineage>
</organism>
<dbReference type="Gene3D" id="1.10.3290.10">
    <property type="entry name" value="Fido-like domain"/>
    <property type="match status" value="1"/>
</dbReference>
<dbReference type="PANTHER" id="PTHR13504:SF38">
    <property type="entry name" value="FIDO DOMAIN-CONTAINING PROTEIN"/>
    <property type="match status" value="1"/>
</dbReference>
<feature type="binding site" evidence="2">
    <location>
        <begin position="276"/>
        <end position="283"/>
    </location>
    <ligand>
        <name>ATP</name>
        <dbReference type="ChEBI" id="CHEBI:30616"/>
    </ligand>
</feature>
<keyword evidence="2" id="KW-0547">Nucleotide-binding</keyword>
<feature type="active site" evidence="1">
    <location>
        <position position="272"/>
    </location>
</feature>
<evidence type="ECO:0000256" key="1">
    <source>
        <dbReference type="PIRSR" id="PIRSR640198-1"/>
    </source>
</evidence>
<gene>
    <name evidence="4" type="ORF">METESE_33690</name>
</gene>
<dbReference type="AlphaFoldDB" id="A0AA48KDP0"/>
<dbReference type="InterPro" id="IPR036597">
    <property type="entry name" value="Fido-like_dom_sf"/>
</dbReference>
<sequence length="448" mass="50835">MKLPHRPPGLSGLFNLLKPGDIQEILHLQPGPLVRDAYLHWDELRHRNPPEPLDHEKWWLGIKWARQAISKPLPLLDKEGLPFRFGSPEPILIDLHHIDQDAAGEIRSVSEAATPATRDRYLLKSIIEGAITSSQLEGASTTRKVAAEMLRSGRRPKDRSEQMIFNNFMALQAIQGFKDEPLTPGRIREVHRLVSEHTLDDPLDVGRLRRANDVHVVSTDTGTFLHQPPDYRELPERLERLCAFANAGEDDRPFVHPVLRAILLHFMIGYDHPFADGNGRTARGIFYWSMLRSGYWLTKFISISHILRKAPAQYGRAYLLTQTDGGDTTYFLIHQLATIRKAIQGLHDYLARKAKEQRGAERMLAESPALRARLNHRQKALLTHALKHPGTAYRIEDHQKTHAVVYQTARTDLLGLAALGLLEKVKEGRAFVFLAPEDLAVRMSSHGR</sequence>
<feature type="binding site" evidence="2">
    <location>
        <begin position="216"/>
        <end position="226"/>
    </location>
    <ligand>
        <name>ATP</name>
        <dbReference type="ChEBI" id="CHEBI:30616"/>
    </ligand>
</feature>
<dbReference type="InterPro" id="IPR003812">
    <property type="entry name" value="Fido"/>
</dbReference>
<accession>A0AA48KDP0</accession>
<evidence type="ECO:0000313" key="5">
    <source>
        <dbReference type="Proteomes" id="UP001228113"/>
    </source>
</evidence>
<dbReference type="Proteomes" id="UP001228113">
    <property type="component" value="Chromosome"/>
</dbReference>
<dbReference type="InterPro" id="IPR040198">
    <property type="entry name" value="Fido_containing"/>
</dbReference>
<keyword evidence="5" id="KW-1185">Reference proteome</keyword>
<dbReference type="RefSeq" id="WP_316410695.1">
    <property type="nucleotide sequence ID" value="NZ_AP027081.1"/>
</dbReference>
<protein>
    <submittedName>
        <fullName evidence="4">Transposase</fullName>
    </submittedName>
</protein>
<reference evidence="4" key="1">
    <citation type="journal article" date="2023" name="Int. J. Syst. Evol. Microbiol.">
        <title>Mesoterricola silvestris gen. nov., sp. nov., Mesoterricola sediminis sp. nov., Geothrix oryzae sp. nov., Geothrix edaphica sp. nov., Geothrix rubra sp. nov., and Geothrix limicola sp. nov., six novel members of Acidobacteriota isolated from soils.</title>
        <authorList>
            <person name="Itoh H."/>
            <person name="Sugisawa Y."/>
            <person name="Mise K."/>
            <person name="Xu Z."/>
            <person name="Kuniyasu M."/>
            <person name="Ushijima N."/>
            <person name="Kawano K."/>
            <person name="Kobayashi E."/>
            <person name="Shiratori Y."/>
            <person name="Masuda Y."/>
            <person name="Senoo K."/>
        </authorList>
    </citation>
    <scope>NUCLEOTIDE SEQUENCE</scope>
    <source>
        <strain evidence="4">W786</strain>
    </source>
</reference>